<reference evidence="4" key="1">
    <citation type="submission" date="2015-04" db="EMBL/GenBank/DDBJ databases">
        <title>The genome sequence of the plant pathogenic Rhizarian Plasmodiophora brassicae reveals insights in its biotrophic life cycle and the origin of chitin synthesis.</title>
        <authorList>
            <person name="Schwelm A."/>
            <person name="Fogelqvist J."/>
            <person name="Knaust A."/>
            <person name="Julke S."/>
            <person name="Lilja T."/>
            <person name="Dhandapani V."/>
            <person name="Bonilla-Rosso G."/>
            <person name="Karlsson M."/>
            <person name="Shevchenko A."/>
            <person name="Choi S.R."/>
            <person name="Kim H.G."/>
            <person name="Park J.Y."/>
            <person name="Lim Y.P."/>
            <person name="Ludwig-Muller J."/>
            <person name="Dixelius C."/>
        </authorList>
    </citation>
    <scope>NUCLEOTIDE SEQUENCE</scope>
    <source>
        <tissue evidence="4">Potato root galls</tissue>
    </source>
</reference>
<dbReference type="PROSITE" id="PS50103">
    <property type="entry name" value="ZF_C3H1"/>
    <property type="match status" value="1"/>
</dbReference>
<keyword evidence="1" id="KW-0479">Metal-binding</keyword>
<protein>
    <recommendedName>
        <fullName evidence="3">C3H1-type domain-containing protein</fullName>
    </recommendedName>
</protein>
<feature type="compositionally biased region" description="Acidic residues" evidence="2">
    <location>
        <begin position="778"/>
        <end position="789"/>
    </location>
</feature>
<accession>A0A0H5R7L9</accession>
<keyword evidence="1" id="KW-0863">Zinc-finger</keyword>
<feature type="region of interest" description="Disordered" evidence="2">
    <location>
        <begin position="715"/>
        <end position="745"/>
    </location>
</feature>
<evidence type="ECO:0000256" key="2">
    <source>
        <dbReference type="SAM" id="MobiDB-lite"/>
    </source>
</evidence>
<dbReference type="InterPro" id="IPR011990">
    <property type="entry name" value="TPR-like_helical_dom_sf"/>
</dbReference>
<feature type="compositionally biased region" description="Acidic residues" evidence="2">
    <location>
        <begin position="443"/>
        <end position="457"/>
    </location>
</feature>
<name>A0A0H5R7L9_9EUKA</name>
<feature type="compositionally biased region" description="Polar residues" evidence="2">
    <location>
        <begin position="490"/>
        <end position="502"/>
    </location>
</feature>
<feature type="region of interest" description="Disordered" evidence="2">
    <location>
        <begin position="420"/>
        <end position="463"/>
    </location>
</feature>
<proteinExistence type="predicted"/>
<dbReference type="SUPFAM" id="SSF48452">
    <property type="entry name" value="TPR-like"/>
    <property type="match status" value="1"/>
</dbReference>
<evidence type="ECO:0000313" key="4">
    <source>
        <dbReference type="EMBL" id="CRZ10160.1"/>
    </source>
</evidence>
<feature type="compositionally biased region" description="Polar residues" evidence="2">
    <location>
        <begin position="272"/>
        <end position="304"/>
    </location>
</feature>
<feature type="compositionally biased region" description="Polar residues" evidence="2">
    <location>
        <begin position="432"/>
        <end position="441"/>
    </location>
</feature>
<keyword evidence="1" id="KW-0862">Zinc</keyword>
<feature type="compositionally biased region" description="Polar residues" evidence="2">
    <location>
        <begin position="108"/>
        <end position="122"/>
    </location>
</feature>
<feature type="domain" description="C3H1-type" evidence="3">
    <location>
        <begin position="1065"/>
        <end position="1091"/>
    </location>
</feature>
<feature type="compositionally biased region" description="Polar residues" evidence="2">
    <location>
        <begin position="235"/>
        <end position="262"/>
    </location>
</feature>
<feature type="region of interest" description="Disordered" evidence="2">
    <location>
        <begin position="830"/>
        <end position="885"/>
    </location>
</feature>
<feature type="compositionally biased region" description="Basic and acidic residues" evidence="2">
    <location>
        <begin position="144"/>
        <end position="156"/>
    </location>
</feature>
<sequence length="1776" mass="192872">MGSNAPDLALLRDQVRASIFSSQTPASCPVESLDSAQVVIPPAITRKSSELFKNSAATTAKPVVAIPNSAEDASPSPIAWVALNGHQSPENVGFSSAASISIPLSDPRVSSATSGQEFTRPMTSPPASIPHVEADQNGVPSARTSDRSPVRPESINERITGFCSSDPIPAVFAKDQVRASLLPSSPSALSVSVEEIESPQSGSFQASNQTPLQFSKDSVVSFSNFNAATAHPPVVSTSNPGEEPQPWQTASVTQKVNRSDPASISIPLSDPRISSATPRSNAAPVTSSNSAISDAKPGSTNVSSGRFGLTGSISVPKSISKKRNRISLDAFPRNNTPQSGINTASSIIADRAVFVTFFEEGSEEECRRILDSCGDIIRCEGMKSNRAVFIVEFSNESSVEMSLKVIDPTCIVVRYVSAPAREPQKPEASPGTRKTSQSGVPSTEDDKEEGELSDSEVDDFHQQPIFPDDVDQVLMQHQPLDRFPDRPASEYSQRPSMHWSQQPESAMFQSSLYDPYSMAPSRRYDAPEAPPLPFPKYTIKPPYGGRQRMPLPSIEVPAFHSHYPPVFRPISPDRRRSPPNRFGPFAEDSPPFADRRRSASPRSIPLASQIPPPNSSQMTDDQLAELKRRALQSKPLRRSTSDMSARVQEVAPDGNSEAARFLSSVVSAAAAPFTPEAQPLSLPSADTATTISASATLPDVSPPVKPVAVSPAGLPRRPVLSATPTASTSANGITPRPALQIPRSPSRVIPRSVSLESSTNIPAVARKPDDRFVIHIEDDEEMTDDDSEESGAALRSSGSANINNGAHHLHRIKSSVELLRQKIAAAEAANSNNDNNVISQPNPSGPSLAPTVRKRPQPFMNTPVPDSTKRQRQQGNSQGTVIDVPSTPTLLHLQRANDIKQLNEQILLLVNRRAMLRTRLTIVKEQSSRLSNMIDRCGVEIVQARVKLSTLSNQSTDNLTSAPRPLPAPESNAVAVSINPRDTRDTVNVEDRSKPERTVDVAAAVDKLKLAASEFIMPLESSGDVAHAEYLSNSVASDSTDLVREFRYVSPLTCLRSQHRIHNPSPNSTICQFALFGHCNDDSCKQLHISTSGSSVALKSNFVEPTLAPSAPVNAVIAQLQDPKRRVASSNVESPIDIRQSGMVDDDDSDEKLREFVAVEQRPLDNDDHSAMFAIVINTLTEALSLEEDPETDRYFTDGCGVRDSHPMSEEMLREDPSNPDLWLRHAICVAESSRHRPVESVIPILSRAVDANTGSVTLWTVYLSVLQMGSKLSQEEVLSLCNVALRCTNDSPALWRVLIDLTPCDYDSRRSVILRAIDAVPADVSFMLRLIDIDVDTGHVDVAKMSIQQALQRGFSCQYSLADRLLLAITLLFTSSFHMLPITLQSCEAVVSDFAPIALFHHQWPVLVAKPSSESLSLCLKIFLDTDTGVESLRCVNFLLSVCRTIAPVSSSIEYADRLQNLPEYYYWALFVDPELSRQQCISQFNGHASVMFTAACAASSNSDALAILSAFVSSNVESPLNPEAARLAISDMASSPNLEPDFWVCFGLFHALLRAVNGNLSCDFSLVFDVPVRKMSGVPGGASGRRRLQKGLYIRGLWSIVVAETKFDIRVFLDVDDDDKNLSTTPTSVSANLAVFADIVDTVSRCANYQDHFATLSIVEQAALTRPHSIGLGIQLALCYVDAGRSFASVSVLSRIVTAFPRCVPAWSMLAFVQIARGRIYAAASVYRHAKELNPFSARLRDEAAKFFQEWEPVRETQDDRVSTGSPTTISPAL</sequence>
<feature type="region of interest" description="Disordered" evidence="2">
    <location>
        <begin position="231"/>
        <end position="307"/>
    </location>
</feature>
<feature type="region of interest" description="Disordered" evidence="2">
    <location>
        <begin position="481"/>
        <end position="502"/>
    </location>
</feature>
<feature type="region of interest" description="Disordered" evidence="2">
    <location>
        <begin position="105"/>
        <end position="161"/>
    </location>
</feature>
<dbReference type="EMBL" id="HACM01009718">
    <property type="protein sequence ID" value="CRZ10160.1"/>
    <property type="molecule type" value="Transcribed_RNA"/>
</dbReference>
<evidence type="ECO:0000256" key="1">
    <source>
        <dbReference type="PROSITE-ProRule" id="PRU00723"/>
    </source>
</evidence>
<evidence type="ECO:0000259" key="3">
    <source>
        <dbReference type="PROSITE" id="PS50103"/>
    </source>
</evidence>
<feature type="region of interest" description="Disordered" evidence="2">
    <location>
        <begin position="778"/>
        <end position="805"/>
    </location>
</feature>
<feature type="compositionally biased region" description="Polar residues" evidence="2">
    <location>
        <begin position="722"/>
        <end position="732"/>
    </location>
</feature>
<feature type="region of interest" description="Disordered" evidence="2">
    <location>
        <begin position="567"/>
        <end position="621"/>
    </location>
</feature>
<dbReference type="Gene3D" id="1.25.40.10">
    <property type="entry name" value="Tetratricopeptide repeat domain"/>
    <property type="match status" value="1"/>
</dbReference>
<organism evidence="4">
    <name type="scientific">Spongospora subterranea</name>
    <dbReference type="NCBI Taxonomy" id="70186"/>
    <lineage>
        <taxon>Eukaryota</taxon>
        <taxon>Sar</taxon>
        <taxon>Rhizaria</taxon>
        <taxon>Endomyxa</taxon>
        <taxon>Phytomyxea</taxon>
        <taxon>Plasmodiophorida</taxon>
        <taxon>Plasmodiophoridae</taxon>
        <taxon>Spongospora</taxon>
    </lineage>
</organism>
<dbReference type="GO" id="GO:0008270">
    <property type="term" value="F:zinc ion binding"/>
    <property type="evidence" value="ECO:0007669"/>
    <property type="project" value="UniProtKB-KW"/>
</dbReference>
<feature type="zinc finger region" description="C3H1-type" evidence="1">
    <location>
        <begin position="1065"/>
        <end position="1091"/>
    </location>
</feature>
<dbReference type="InterPro" id="IPR000571">
    <property type="entry name" value="Znf_CCCH"/>
</dbReference>